<evidence type="ECO:0000259" key="2">
    <source>
        <dbReference type="PROSITE" id="PS50245"/>
    </source>
</evidence>
<feature type="compositionally biased region" description="Low complexity" evidence="1">
    <location>
        <begin position="82"/>
        <end position="99"/>
    </location>
</feature>
<protein>
    <recommendedName>
        <fullName evidence="2">CAP-Gly domain-containing protein</fullName>
    </recommendedName>
</protein>
<evidence type="ECO:0000256" key="1">
    <source>
        <dbReference type="SAM" id="MobiDB-lite"/>
    </source>
</evidence>
<gene>
    <name evidence="3" type="ORF">SARC_15367</name>
</gene>
<evidence type="ECO:0000313" key="3">
    <source>
        <dbReference type="EMBL" id="KNC72084.1"/>
    </source>
</evidence>
<dbReference type="InterPro" id="IPR000938">
    <property type="entry name" value="CAP-Gly_domain"/>
</dbReference>
<dbReference type="STRING" id="667725.A0A0L0F635"/>
<dbReference type="PROSITE" id="PS50245">
    <property type="entry name" value="CAP_GLY_2"/>
    <property type="match status" value="1"/>
</dbReference>
<dbReference type="Proteomes" id="UP000054560">
    <property type="component" value="Unassembled WGS sequence"/>
</dbReference>
<feature type="compositionally biased region" description="Polar residues" evidence="1">
    <location>
        <begin position="147"/>
        <end position="158"/>
    </location>
</feature>
<sequence length="239" mass="25245">MCGFNLTHALIWPGHYALLHTIVGKNDGSVQDVRYFECTAKHGSFIRQSQVQPLHTPTPVVSTPTQTRVVAGGSSIPTRVHTPTSPATTRSPTSRLPRPGATSSVPRSKATPMQEPRIGKASVSPSVRAGTSSASPNSSRAGAGTKTPAQSTTNMQTPAGSGVRAGAVGVSDSRLANSPRASGATPHAQKNLVEPITTAVVDDGEVLRLTERITELEQQKAQEYKDHERTRLALEQVCV</sequence>
<feature type="compositionally biased region" description="Polar residues" evidence="1">
    <location>
        <begin position="123"/>
        <end position="140"/>
    </location>
</feature>
<organism evidence="3 4">
    <name type="scientific">Sphaeroforma arctica JP610</name>
    <dbReference type="NCBI Taxonomy" id="667725"/>
    <lineage>
        <taxon>Eukaryota</taxon>
        <taxon>Ichthyosporea</taxon>
        <taxon>Ichthyophonida</taxon>
        <taxon>Sphaeroforma</taxon>
    </lineage>
</organism>
<proteinExistence type="predicted"/>
<evidence type="ECO:0000313" key="4">
    <source>
        <dbReference type="Proteomes" id="UP000054560"/>
    </source>
</evidence>
<feature type="domain" description="CAP-Gly" evidence="2">
    <location>
        <begin position="1"/>
        <end position="47"/>
    </location>
</feature>
<dbReference type="InterPro" id="IPR036859">
    <property type="entry name" value="CAP-Gly_dom_sf"/>
</dbReference>
<feature type="compositionally biased region" description="Low complexity" evidence="1">
    <location>
        <begin position="55"/>
        <end position="70"/>
    </location>
</feature>
<feature type="non-terminal residue" evidence="3">
    <location>
        <position position="239"/>
    </location>
</feature>
<dbReference type="Pfam" id="PF01302">
    <property type="entry name" value="CAP_GLY"/>
    <property type="match status" value="1"/>
</dbReference>
<dbReference type="EMBL" id="KQ247606">
    <property type="protein sequence ID" value="KNC72084.1"/>
    <property type="molecule type" value="Genomic_DNA"/>
</dbReference>
<dbReference type="OrthoDB" id="2130750at2759"/>
<dbReference type="SUPFAM" id="SSF74924">
    <property type="entry name" value="Cap-Gly domain"/>
    <property type="match status" value="1"/>
</dbReference>
<reference evidence="3 4" key="1">
    <citation type="submission" date="2011-02" db="EMBL/GenBank/DDBJ databases">
        <title>The Genome Sequence of Sphaeroforma arctica JP610.</title>
        <authorList>
            <consortium name="The Broad Institute Genome Sequencing Platform"/>
            <person name="Russ C."/>
            <person name="Cuomo C."/>
            <person name="Young S.K."/>
            <person name="Zeng Q."/>
            <person name="Gargeya S."/>
            <person name="Alvarado L."/>
            <person name="Berlin A."/>
            <person name="Chapman S.B."/>
            <person name="Chen Z."/>
            <person name="Freedman E."/>
            <person name="Gellesch M."/>
            <person name="Goldberg J."/>
            <person name="Griggs A."/>
            <person name="Gujja S."/>
            <person name="Heilman E."/>
            <person name="Heiman D."/>
            <person name="Howarth C."/>
            <person name="Mehta T."/>
            <person name="Neiman D."/>
            <person name="Pearson M."/>
            <person name="Roberts A."/>
            <person name="Saif S."/>
            <person name="Shea T."/>
            <person name="Shenoy N."/>
            <person name="Sisk P."/>
            <person name="Stolte C."/>
            <person name="Sykes S."/>
            <person name="White J."/>
            <person name="Yandava C."/>
            <person name="Burger G."/>
            <person name="Gray M.W."/>
            <person name="Holland P.W.H."/>
            <person name="King N."/>
            <person name="Lang F.B.F."/>
            <person name="Roger A.J."/>
            <person name="Ruiz-Trillo I."/>
            <person name="Haas B."/>
            <person name="Nusbaum C."/>
            <person name="Birren B."/>
        </authorList>
    </citation>
    <scope>NUCLEOTIDE SEQUENCE [LARGE SCALE GENOMIC DNA]</scope>
    <source>
        <strain evidence="3 4">JP610</strain>
    </source>
</reference>
<name>A0A0L0F635_9EUKA</name>
<dbReference type="RefSeq" id="XP_014145986.1">
    <property type="nucleotide sequence ID" value="XM_014290511.1"/>
</dbReference>
<dbReference type="SMART" id="SM01052">
    <property type="entry name" value="CAP_GLY"/>
    <property type="match status" value="1"/>
</dbReference>
<dbReference type="AlphaFoldDB" id="A0A0L0F635"/>
<feature type="region of interest" description="Disordered" evidence="1">
    <location>
        <begin position="55"/>
        <end position="167"/>
    </location>
</feature>
<keyword evidence="4" id="KW-1185">Reference proteome</keyword>
<accession>A0A0L0F635</accession>
<dbReference type="Gene3D" id="2.30.30.190">
    <property type="entry name" value="CAP Gly-rich-like domain"/>
    <property type="match status" value="1"/>
</dbReference>
<dbReference type="GeneID" id="25915871"/>